<evidence type="ECO:0000256" key="8">
    <source>
        <dbReference type="ARBA" id="ARBA00023136"/>
    </source>
</evidence>
<keyword evidence="2" id="KW-0813">Transport</keyword>
<keyword evidence="6 10" id="KW-1133">Transmembrane helix</keyword>
<dbReference type="InterPro" id="IPR042106">
    <property type="entry name" value="Nuo/plastoQ_OxRdtase_6_NuoJ"/>
</dbReference>
<feature type="transmembrane region" description="Helical" evidence="10">
    <location>
        <begin position="405"/>
        <end position="427"/>
    </location>
</feature>
<feature type="domain" description="NADH-Ubiquinone oxidoreductase (complex I) chain 5 N-terminal" evidence="12">
    <location>
        <begin position="65"/>
        <end position="110"/>
    </location>
</feature>
<evidence type="ECO:0000256" key="9">
    <source>
        <dbReference type="RuleBase" id="RU000320"/>
    </source>
</evidence>
<organism evidence="15 16">
    <name type="scientific">Lentisphaera araneosa HTCC2155</name>
    <dbReference type="NCBI Taxonomy" id="313628"/>
    <lineage>
        <taxon>Bacteria</taxon>
        <taxon>Pseudomonadati</taxon>
        <taxon>Lentisphaerota</taxon>
        <taxon>Lentisphaeria</taxon>
        <taxon>Lentisphaerales</taxon>
        <taxon>Lentisphaeraceae</taxon>
        <taxon>Lentisphaera</taxon>
    </lineage>
</organism>
<feature type="transmembrane region" description="Helical" evidence="10">
    <location>
        <begin position="161"/>
        <end position="185"/>
    </location>
</feature>
<dbReference type="NCBIfam" id="NF009287">
    <property type="entry name" value="PRK12647.1"/>
    <property type="match status" value="1"/>
</dbReference>
<evidence type="ECO:0000259" key="13">
    <source>
        <dbReference type="Pfam" id="PF13244"/>
    </source>
</evidence>
<feature type="domain" description="MrpA C-terminal/MbhD" evidence="13">
    <location>
        <begin position="605"/>
        <end position="669"/>
    </location>
</feature>
<keyword evidence="3" id="KW-0050">Antiport</keyword>
<feature type="transmembrane region" description="Helical" evidence="10">
    <location>
        <begin position="109"/>
        <end position="126"/>
    </location>
</feature>
<feature type="transmembrane region" description="Helical" evidence="10">
    <location>
        <begin position="680"/>
        <end position="698"/>
    </location>
</feature>
<keyword evidence="16" id="KW-1185">Reference proteome</keyword>
<evidence type="ECO:0000256" key="5">
    <source>
        <dbReference type="ARBA" id="ARBA00022692"/>
    </source>
</evidence>
<proteinExistence type="predicted"/>
<protein>
    <submittedName>
        <fullName evidence="15">NADH-ubiquinone/plastoquinone family protein</fullName>
    </submittedName>
</protein>
<evidence type="ECO:0000256" key="2">
    <source>
        <dbReference type="ARBA" id="ARBA00022448"/>
    </source>
</evidence>
<evidence type="ECO:0000313" key="15">
    <source>
        <dbReference type="EMBL" id="EDM26503.1"/>
    </source>
</evidence>
<dbReference type="InterPro" id="IPR046806">
    <property type="entry name" value="MrpA_C/MbhE"/>
</dbReference>
<feature type="transmembrane region" description="Helical" evidence="10">
    <location>
        <begin position="324"/>
        <end position="343"/>
    </location>
</feature>
<comment type="caution">
    <text evidence="15">The sequence shown here is derived from an EMBL/GenBank/DDBJ whole genome shotgun (WGS) entry which is preliminary data.</text>
</comment>
<feature type="transmembrane region" description="Helical" evidence="10">
    <location>
        <begin position="739"/>
        <end position="757"/>
    </location>
</feature>
<evidence type="ECO:0000259" key="12">
    <source>
        <dbReference type="Pfam" id="PF00662"/>
    </source>
</evidence>
<evidence type="ECO:0000256" key="10">
    <source>
        <dbReference type="SAM" id="Phobius"/>
    </source>
</evidence>
<reference evidence="15 16" key="1">
    <citation type="journal article" date="2010" name="J. Bacteriol.">
        <title>Genome sequence of Lentisphaera araneosa HTCC2155T, the type species of the order Lentisphaerales in the phylum Lentisphaerae.</title>
        <authorList>
            <person name="Thrash J.C."/>
            <person name="Cho J.C."/>
            <person name="Vergin K.L."/>
            <person name="Morris R.M."/>
            <person name="Giovannoni S.J."/>
        </authorList>
    </citation>
    <scope>NUCLEOTIDE SEQUENCE [LARGE SCALE GENOMIC DNA]</scope>
    <source>
        <strain evidence="15 16">HTCC2155</strain>
    </source>
</reference>
<dbReference type="AlphaFoldDB" id="A6DPK7"/>
<dbReference type="EMBL" id="ABCK01000016">
    <property type="protein sequence ID" value="EDM26503.1"/>
    <property type="molecule type" value="Genomic_DNA"/>
</dbReference>
<dbReference type="InterPro" id="IPR025383">
    <property type="entry name" value="MrpA_C/MbhD"/>
</dbReference>
<evidence type="ECO:0000259" key="14">
    <source>
        <dbReference type="Pfam" id="PF20501"/>
    </source>
</evidence>
<feature type="transmembrane region" description="Helical" evidence="10">
    <location>
        <begin position="448"/>
        <end position="473"/>
    </location>
</feature>
<dbReference type="InterPro" id="IPR050616">
    <property type="entry name" value="CPA3_Na-H_Antiporter_A"/>
</dbReference>
<keyword evidence="8 10" id="KW-0472">Membrane</keyword>
<dbReference type="PRINTS" id="PR01434">
    <property type="entry name" value="NADHDHGNASE5"/>
</dbReference>
<accession>A6DPK7</accession>
<dbReference type="Gene3D" id="1.20.120.1200">
    <property type="entry name" value="NADH-ubiquinone/plastoquinone oxidoreductase chain 6, subunit NuoJ"/>
    <property type="match status" value="1"/>
</dbReference>
<dbReference type="GO" id="GO:0015297">
    <property type="term" value="F:antiporter activity"/>
    <property type="evidence" value="ECO:0007669"/>
    <property type="project" value="UniProtKB-KW"/>
</dbReference>
<comment type="subcellular location">
    <subcellularLocation>
        <location evidence="1">Cell membrane</location>
        <topology evidence="1">Multi-pass membrane protein</topology>
    </subcellularLocation>
    <subcellularLocation>
        <location evidence="9">Membrane</location>
        <topology evidence="9">Multi-pass membrane protein</topology>
    </subcellularLocation>
</comment>
<dbReference type="InterPro" id="IPR001750">
    <property type="entry name" value="ND/Mrp_TM"/>
</dbReference>
<dbReference type="STRING" id="313628.LNTAR_05994"/>
<evidence type="ECO:0000313" key="16">
    <source>
        <dbReference type="Proteomes" id="UP000004947"/>
    </source>
</evidence>
<feature type="transmembrane region" description="Helical" evidence="10">
    <location>
        <begin position="595"/>
        <end position="614"/>
    </location>
</feature>
<keyword evidence="4" id="KW-1003">Cell membrane</keyword>
<keyword evidence="15" id="KW-0830">Ubiquinone</keyword>
<sequence length="766" mass="84169">MFLLFSVALIFLAAFATPALARFIPNKRRALFAIVPATSFYLIFSKAQEIASGTSLSEDYTWIPRFGINLNFRLDGLSFLMALLITGIGTLILIYAAGYLKDYKANTRFYTIIQIFMAAMLGLVLSDNLISMFIFWELTTVSSFLLVGFNHENPDARKKALQALIVTAGGGLAMLAGLLLLGNIAGTYQVSELIQHSELIKNHKLYEAVVILVCLGAFTKSAQFPFHFWLPNAMAAPTPVSAYLHSATMVKAGVFLLARLTPVLGGTDFWMYLLVCVGGFTMLLAATLGLIYRDLKKILAYSTLSVLGIITLLIGMGTEFSFKAAIMMLFAHALYKATLFMVAGSIDHEAGTRDITKLRGLRKVMPWTFAAAALAALSQAGFPPFTGFLAKEYFYGSALDHNLKAVLISSAFISSMFLFVLAFKIGFQPFLGRANKKIHAHEAPPSMLLGPIALGSLSLLFGLFPGPIAKYILSPALASFTTSFHPVKLKLWHGVNTALILSLITLTVGFILYNIRKKIRRNATNVDDKLNIQFDKSFANGLESFIKFAKWSTKLIQSGSLRSYMIITISAFAGLLLYILLYVGGMPEFYKFTHIKPITSAFLLALVIVTIVTCTTLSRMTALLSLGVIGFGITLIYMMYGAPDLAFTQILVETLTVVMFMVVIHKLPRFKDFSTRRKKITDAIFASLVGMTVTFLVIKAQNLSSNNPVSNIYAETSYLEAHGRNVVNVILVDFRAFDTFGEIVVLSIAGLGVSLLMRNNKTEKPE</sequence>
<feature type="transmembrane region" description="Helical" evidence="10">
    <location>
        <begin position="269"/>
        <end position="291"/>
    </location>
</feature>
<feature type="transmembrane region" description="Helical" evidence="10">
    <location>
        <begin position="493"/>
        <end position="513"/>
    </location>
</feature>
<dbReference type="Proteomes" id="UP000004947">
    <property type="component" value="Unassembled WGS sequence"/>
</dbReference>
<dbReference type="Pfam" id="PF00361">
    <property type="entry name" value="Proton_antipo_M"/>
    <property type="match status" value="1"/>
</dbReference>
<dbReference type="Pfam" id="PF13244">
    <property type="entry name" value="MbhD"/>
    <property type="match status" value="1"/>
</dbReference>
<keyword evidence="7" id="KW-0406">Ion transport</keyword>
<feature type="transmembrane region" description="Helical" evidence="10">
    <location>
        <begin position="364"/>
        <end position="385"/>
    </location>
</feature>
<keyword evidence="5 9" id="KW-0812">Transmembrane</keyword>
<feature type="domain" description="MrpA C-terminal/MbhE" evidence="14">
    <location>
        <begin position="679"/>
        <end position="759"/>
    </location>
</feature>
<dbReference type="OrthoDB" id="9807568at2"/>
<feature type="transmembrane region" description="Helical" evidence="10">
    <location>
        <begin position="298"/>
        <end position="318"/>
    </location>
</feature>
<evidence type="ECO:0000256" key="3">
    <source>
        <dbReference type="ARBA" id="ARBA00022449"/>
    </source>
</evidence>
<name>A6DPK7_9BACT</name>
<dbReference type="GO" id="GO:0006811">
    <property type="term" value="P:monoatomic ion transport"/>
    <property type="evidence" value="ECO:0007669"/>
    <property type="project" value="UniProtKB-KW"/>
</dbReference>
<evidence type="ECO:0000256" key="1">
    <source>
        <dbReference type="ARBA" id="ARBA00004651"/>
    </source>
</evidence>
<dbReference type="PANTHER" id="PTHR43373">
    <property type="entry name" value="NA(+)/H(+) ANTIPORTER SUBUNIT"/>
    <property type="match status" value="1"/>
</dbReference>
<feature type="transmembrane region" description="Helical" evidence="10">
    <location>
        <begin position="205"/>
        <end position="230"/>
    </location>
</feature>
<dbReference type="RefSeq" id="WP_007279789.1">
    <property type="nucleotide sequence ID" value="NZ_ABCK01000016.1"/>
</dbReference>
<feature type="transmembrane region" description="Helical" evidence="10">
    <location>
        <begin position="646"/>
        <end position="668"/>
    </location>
</feature>
<feature type="transmembrane region" description="Helical" evidence="10">
    <location>
        <begin position="77"/>
        <end position="97"/>
    </location>
</feature>
<dbReference type="PANTHER" id="PTHR43373:SF1">
    <property type="entry name" value="NA(+)_H(+) ANTIPORTER SUBUNIT A"/>
    <property type="match status" value="1"/>
</dbReference>
<evidence type="ECO:0000256" key="4">
    <source>
        <dbReference type="ARBA" id="ARBA00022475"/>
    </source>
</evidence>
<feature type="transmembrane region" description="Helical" evidence="10">
    <location>
        <begin position="564"/>
        <end position="583"/>
    </location>
</feature>
<dbReference type="eggNOG" id="COG1009">
    <property type="taxonomic scope" value="Bacteria"/>
</dbReference>
<gene>
    <name evidence="15" type="ORF">LNTAR_05994</name>
</gene>
<evidence type="ECO:0000256" key="6">
    <source>
        <dbReference type="ARBA" id="ARBA00022989"/>
    </source>
</evidence>
<evidence type="ECO:0000256" key="7">
    <source>
        <dbReference type="ARBA" id="ARBA00023065"/>
    </source>
</evidence>
<dbReference type="GO" id="GO:0005886">
    <property type="term" value="C:plasma membrane"/>
    <property type="evidence" value="ECO:0007669"/>
    <property type="project" value="UniProtKB-SubCell"/>
</dbReference>
<dbReference type="Pfam" id="PF20501">
    <property type="entry name" value="MbhE"/>
    <property type="match status" value="1"/>
</dbReference>
<feature type="domain" description="NADH:quinone oxidoreductase/Mrp antiporter transmembrane" evidence="11">
    <location>
        <begin position="126"/>
        <end position="409"/>
    </location>
</feature>
<dbReference type="InterPro" id="IPR001516">
    <property type="entry name" value="Proton_antipo_N"/>
</dbReference>
<dbReference type="Pfam" id="PF00662">
    <property type="entry name" value="Proton_antipo_N"/>
    <property type="match status" value="1"/>
</dbReference>
<feature type="transmembrane region" description="Helical" evidence="10">
    <location>
        <begin position="621"/>
        <end position="640"/>
    </location>
</feature>
<evidence type="ECO:0000259" key="11">
    <source>
        <dbReference type="Pfam" id="PF00361"/>
    </source>
</evidence>